<comment type="caution">
    <text evidence="2">The sequence shown here is derived from an EMBL/GenBank/DDBJ whole genome shotgun (WGS) entry which is preliminary data.</text>
</comment>
<name>A0A8X7CJL1_9ARAC</name>
<organism evidence="2 3">
    <name type="scientific">Trichonephila inaurata madagascariensis</name>
    <dbReference type="NCBI Taxonomy" id="2747483"/>
    <lineage>
        <taxon>Eukaryota</taxon>
        <taxon>Metazoa</taxon>
        <taxon>Ecdysozoa</taxon>
        <taxon>Arthropoda</taxon>
        <taxon>Chelicerata</taxon>
        <taxon>Arachnida</taxon>
        <taxon>Araneae</taxon>
        <taxon>Araneomorphae</taxon>
        <taxon>Entelegynae</taxon>
        <taxon>Araneoidea</taxon>
        <taxon>Nephilidae</taxon>
        <taxon>Trichonephila</taxon>
        <taxon>Trichonephila inaurata</taxon>
    </lineage>
</organism>
<keyword evidence="3" id="KW-1185">Reference proteome</keyword>
<dbReference type="AlphaFoldDB" id="A0A8X7CJL1"/>
<proteinExistence type="predicted"/>
<dbReference type="Proteomes" id="UP000886998">
    <property type="component" value="Unassembled WGS sequence"/>
</dbReference>
<feature type="compositionally biased region" description="Basic and acidic residues" evidence="1">
    <location>
        <begin position="1"/>
        <end position="14"/>
    </location>
</feature>
<gene>
    <name evidence="2" type="ORF">TNIN_328691</name>
</gene>
<feature type="region of interest" description="Disordered" evidence="1">
    <location>
        <begin position="1"/>
        <end position="38"/>
    </location>
</feature>
<evidence type="ECO:0000313" key="2">
    <source>
        <dbReference type="EMBL" id="GFY69621.1"/>
    </source>
</evidence>
<dbReference type="EMBL" id="BMAV01017721">
    <property type="protein sequence ID" value="GFY69621.1"/>
    <property type="molecule type" value="Genomic_DNA"/>
</dbReference>
<reference evidence="2" key="1">
    <citation type="submission" date="2020-08" db="EMBL/GenBank/DDBJ databases">
        <title>Multicomponent nature underlies the extraordinary mechanical properties of spider dragline silk.</title>
        <authorList>
            <person name="Kono N."/>
            <person name="Nakamura H."/>
            <person name="Mori M."/>
            <person name="Yoshida Y."/>
            <person name="Ohtoshi R."/>
            <person name="Malay A.D."/>
            <person name="Moran D.A.P."/>
            <person name="Tomita M."/>
            <person name="Numata K."/>
            <person name="Arakawa K."/>
        </authorList>
    </citation>
    <scope>NUCLEOTIDE SEQUENCE</scope>
</reference>
<evidence type="ECO:0000256" key="1">
    <source>
        <dbReference type="SAM" id="MobiDB-lite"/>
    </source>
</evidence>
<evidence type="ECO:0000313" key="3">
    <source>
        <dbReference type="Proteomes" id="UP000886998"/>
    </source>
</evidence>
<sequence>MMSVKKENQFREPVEGSSADASADCQKKKVGGCSSGNGRAKRVLQLTFGDMALLLFCSSFTKQTQKLAWRVVALCIYGGWMREDF</sequence>
<protein>
    <submittedName>
        <fullName evidence="2">Uncharacterized protein</fullName>
    </submittedName>
</protein>
<accession>A0A8X7CJL1</accession>